<reference evidence="2" key="1">
    <citation type="submission" date="2021-04" db="EMBL/GenBank/DDBJ databases">
        <authorList>
            <person name="Rodrigo-Torres L."/>
            <person name="Arahal R. D."/>
            <person name="Lucena T."/>
        </authorList>
    </citation>
    <scope>NUCLEOTIDE SEQUENCE</scope>
    <source>
        <strain evidence="2">CECT 9275</strain>
    </source>
</reference>
<protein>
    <submittedName>
        <fullName evidence="2">Uncharacterized protein</fullName>
    </submittedName>
</protein>
<dbReference type="Proteomes" id="UP000680038">
    <property type="component" value="Unassembled WGS sequence"/>
</dbReference>
<evidence type="ECO:0000256" key="1">
    <source>
        <dbReference type="SAM" id="MobiDB-lite"/>
    </source>
</evidence>
<keyword evidence="3" id="KW-1185">Reference proteome</keyword>
<evidence type="ECO:0000313" key="3">
    <source>
        <dbReference type="Proteomes" id="UP000680038"/>
    </source>
</evidence>
<dbReference type="AlphaFoldDB" id="A0A916JG96"/>
<name>A0A916JG96_9BACT</name>
<evidence type="ECO:0000313" key="2">
    <source>
        <dbReference type="EMBL" id="CAG5001812.1"/>
    </source>
</evidence>
<proteinExistence type="predicted"/>
<sequence length="99" mass="11285">MGDFISSKTVATRKEHKCFTCCRNMPKGSTMLASTNKEDGQIYTLYICQTCVDVIHEFPHFEGSEWLYEHETIREALAPGQTPEQLLEDLRNSKPSLNS</sequence>
<feature type="region of interest" description="Disordered" evidence="1">
    <location>
        <begin position="78"/>
        <end position="99"/>
    </location>
</feature>
<comment type="caution">
    <text evidence="2">The sequence shown here is derived from an EMBL/GenBank/DDBJ whole genome shotgun (WGS) entry which is preliminary data.</text>
</comment>
<dbReference type="EMBL" id="CAJRAF010000002">
    <property type="protein sequence ID" value="CAG5001812.1"/>
    <property type="molecule type" value="Genomic_DNA"/>
</dbReference>
<organism evidence="2 3">
    <name type="scientific">Dyadobacter helix</name>
    <dbReference type="NCBI Taxonomy" id="2822344"/>
    <lineage>
        <taxon>Bacteria</taxon>
        <taxon>Pseudomonadati</taxon>
        <taxon>Bacteroidota</taxon>
        <taxon>Cytophagia</taxon>
        <taxon>Cytophagales</taxon>
        <taxon>Spirosomataceae</taxon>
        <taxon>Dyadobacter</taxon>
    </lineage>
</organism>
<accession>A0A916JG96</accession>
<gene>
    <name evidence="2" type="ORF">DYBT9275_02746</name>
</gene>